<organism evidence="2 3">
    <name type="scientific">Thermacetogenium phaeum</name>
    <dbReference type="NCBI Taxonomy" id="85874"/>
    <lineage>
        <taxon>Bacteria</taxon>
        <taxon>Bacillati</taxon>
        <taxon>Bacillota</taxon>
        <taxon>Clostridia</taxon>
        <taxon>Thermoanaerobacterales</taxon>
        <taxon>Thermoanaerobacteraceae</taxon>
        <taxon>Thermacetogenium</taxon>
    </lineage>
</organism>
<dbReference type="EMBL" id="LGFO01000185">
    <property type="protein sequence ID" value="KUK36025.1"/>
    <property type="molecule type" value="Genomic_DNA"/>
</dbReference>
<dbReference type="InterPro" id="IPR009078">
    <property type="entry name" value="Ferritin-like_SF"/>
</dbReference>
<dbReference type="SUPFAM" id="SSF47240">
    <property type="entry name" value="Ferritin-like"/>
    <property type="match status" value="1"/>
</dbReference>
<evidence type="ECO:0000313" key="2">
    <source>
        <dbReference type="EMBL" id="KUK36025.1"/>
    </source>
</evidence>
<name>A0A124FK40_9THEO</name>
<feature type="region of interest" description="Disordered" evidence="1">
    <location>
        <begin position="65"/>
        <end position="112"/>
    </location>
</feature>
<evidence type="ECO:0000256" key="1">
    <source>
        <dbReference type="SAM" id="MobiDB-lite"/>
    </source>
</evidence>
<accession>A0A124FK40</accession>
<protein>
    <recommendedName>
        <fullName evidence="4">Coat F domain-containing protein</fullName>
    </recommendedName>
</protein>
<proteinExistence type="predicted"/>
<evidence type="ECO:0000313" key="3">
    <source>
        <dbReference type="Proteomes" id="UP000053326"/>
    </source>
</evidence>
<dbReference type="InterPro" id="IPR012347">
    <property type="entry name" value="Ferritin-like"/>
</dbReference>
<gene>
    <name evidence="2" type="ORF">XD66_1269</name>
</gene>
<sequence>MANQLSQKERMLLQDQQKHEEVCIAKYKSYAQQAQDPQLKQLFNSYAQREQQYYNTLEQILQGQTPSLQAQQQQQQQQTNYQNLRGSNNPNDAALLNDMLLTKNTSPVHTTP</sequence>
<comment type="caution">
    <text evidence="2">The sequence shown here is derived from an EMBL/GenBank/DDBJ whole genome shotgun (WGS) entry which is preliminary data.</text>
</comment>
<feature type="compositionally biased region" description="Low complexity" evidence="1">
    <location>
        <begin position="65"/>
        <end position="82"/>
    </location>
</feature>
<evidence type="ECO:0008006" key="4">
    <source>
        <dbReference type="Google" id="ProtNLM"/>
    </source>
</evidence>
<dbReference type="Proteomes" id="UP000053326">
    <property type="component" value="Unassembled WGS sequence"/>
</dbReference>
<feature type="compositionally biased region" description="Polar residues" evidence="1">
    <location>
        <begin position="102"/>
        <end position="112"/>
    </location>
</feature>
<dbReference type="Gene3D" id="1.20.1260.10">
    <property type="match status" value="1"/>
</dbReference>
<dbReference type="CDD" id="cd00657">
    <property type="entry name" value="Ferritin_like"/>
    <property type="match status" value="1"/>
</dbReference>
<dbReference type="AlphaFoldDB" id="A0A124FK40"/>
<reference evidence="3" key="1">
    <citation type="journal article" date="2015" name="MBio">
        <title>Genome-Resolved Metagenomic Analysis Reveals Roles for Candidate Phyla and Other Microbial Community Members in Biogeochemical Transformations in Oil Reservoirs.</title>
        <authorList>
            <person name="Hu P."/>
            <person name="Tom L."/>
            <person name="Singh A."/>
            <person name="Thomas B.C."/>
            <person name="Baker B.J."/>
            <person name="Piceno Y.M."/>
            <person name="Andersen G.L."/>
            <person name="Banfield J.F."/>
        </authorList>
    </citation>
    <scope>NUCLEOTIDE SEQUENCE [LARGE SCALE GENOMIC DNA]</scope>
</reference>